<feature type="transmembrane region" description="Helical" evidence="2">
    <location>
        <begin position="170"/>
        <end position="195"/>
    </location>
</feature>
<dbReference type="Proteomes" id="UP000003822">
    <property type="component" value="Unassembled WGS sequence"/>
</dbReference>
<feature type="transmembrane region" description="Helical" evidence="2">
    <location>
        <begin position="311"/>
        <end position="332"/>
    </location>
</feature>
<feature type="transmembrane region" description="Helical" evidence="2">
    <location>
        <begin position="462"/>
        <end position="482"/>
    </location>
</feature>
<dbReference type="AlphaFoldDB" id="G9PH41"/>
<evidence type="ECO:0000256" key="2">
    <source>
        <dbReference type="SAM" id="Phobius"/>
    </source>
</evidence>
<evidence type="ECO:0000313" key="4">
    <source>
        <dbReference type="Proteomes" id="UP000003822"/>
    </source>
</evidence>
<gene>
    <name evidence="3" type="ORF">HMPREF0045_01565</name>
</gene>
<dbReference type="PANTHER" id="PTHR13361:SF1">
    <property type="entry name" value="WW DOMAIN-BINDING PROTEIN 11"/>
    <property type="match status" value="1"/>
</dbReference>
<evidence type="ECO:0000313" key="3">
    <source>
        <dbReference type="EMBL" id="EHM87506.1"/>
    </source>
</evidence>
<dbReference type="RefSeq" id="WP_005987275.1">
    <property type="nucleotide sequence ID" value="NZ_JH470339.1"/>
</dbReference>
<keyword evidence="2" id="KW-0812">Transmembrane</keyword>
<comment type="caution">
    <text evidence="3">The sequence shown here is derived from an EMBL/GenBank/DDBJ whole genome shotgun (WGS) entry which is preliminary data.</text>
</comment>
<dbReference type="EMBL" id="ACRN01000014">
    <property type="protein sequence ID" value="EHM87506.1"/>
    <property type="molecule type" value="Genomic_DNA"/>
</dbReference>
<feature type="transmembrane region" description="Helical" evidence="2">
    <location>
        <begin position="352"/>
        <end position="373"/>
    </location>
</feature>
<feature type="transmembrane region" description="Helical" evidence="2">
    <location>
        <begin position="238"/>
        <end position="259"/>
    </location>
</feature>
<dbReference type="OrthoDB" id="3251044at2"/>
<dbReference type="HOGENOM" id="CLU_300475_0_0_11"/>
<keyword evidence="4" id="KW-1185">Reference proteome</keyword>
<feature type="compositionally biased region" description="Low complexity" evidence="1">
    <location>
        <begin position="16"/>
        <end position="90"/>
    </location>
</feature>
<reference evidence="3 4" key="1">
    <citation type="submission" date="2011-10" db="EMBL/GenBank/DDBJ databases">
        <title>The Genome Sequence of Actinomyces graevenitzii C83.</title>
        <authorList>
            <consortium name="The Broad Institute Genome Sequencing Platform"/>
            <consortium name="The Broad Institute Genome Sequencing Center for Infectious Disease"/>
            <person name="Earl A."/>
            <person name="Ward D."/>
            <person name="Feldgarden M."/>
            <person name="Gevers D."/>
            <person name="Sibley C.D."/>
            <person name="Field T.R."/>
            <person name="Grinwis M."/>
            <person name="Eshaghurshan C.S."/>
            <person name="Surette M.G."/>
            <person name="Young S.K."/>
            <person name="Zeng Q."/>
            <person name="Gargeya S."/>
            <person name="Fitzgerald M."/>
            <person name="Haas B."/>
            <person name="Abouelleil A."/>
            <person name="Alvarado L."/>
            <person name="Arachchi H.M."/>
            <person name="Berlin A."/>
            <person name="Brown A."/>
            <person name="Chapman S.B."/>
            <person name="Chen Z."/>
            <person name="Dunbar C."/>
            <person name="Freedman E."/>
            <person name="Gearin G."/>
            <person name="Goldberg J."/>
            <person name="Griggs A."/>
            <person name="Gujja S."/>
            <person name="Heiman D."/>
            <person name="Howarth C."/>
            <person name="Larson L."/>
            <person name="Lui A."/>
            <person name="MacDonald P.J.P."/>
            <person name="Montmayeur A."/>
            <person name="Murphy C."/>
            <person name="Neiman D."/>
            <person name="Pearson M."/>
            <person name="Priest M."/>
            <person name="Roberts A."/>
            <person name="Saif S."/>
            <person name="Shea T."/>
            <person name="Shenoy N."/>
            <person name="Sisk P."/>
            <person name="Stolte C."/>
            <person name="Sykes S."/>
            <person name="Wortman J."/>
            <person name="Nusbaum C."/>
            <person name="Birren B."/>
        </authorList>
    </citation>
    <scope>NUCLEOTIDE SEQUENCE [LARGE SCALE GENOMIC DNA]</scope>
    <source>
        <strain evidence="3 4">C83</strain>
    </source>
</reference>
<sequence>MSESEPNPQAVPEPSPASSAADGSVSAASAPSTDTSASKAESTPAEGATESAEAAATSSEPAAAAEAAAPQATTSAPPAPAAAGAQGGAVPPAPGQFAPAPPAPGMPAGMSAPAVASAPGVPAMAPGVMAAQPGMAAQAGMAPQGAPRPVNPRTAARNAYITQCFRVPGIITWVAGLVITLVVAFIVGAIANSVITDLAGDFMSSDDAPNLLGPLAGMALGGKADLTASYSSMRAGGAALRILPSIGHLVIFIAIALLAKFRRAGEIIPVDIAAVAARAGIEAFGVAVVSMVVFLIAAVDTKDVHIAADPFAVFFNTLVLVFLALVVGRFATYKHLLVTGRSSIAYQGIFDAVVIFVVSIAVCFLFGAIVLMLKDAKPALALAMPLNLGVIGAGVAALGYIGITLRGLGEWSGSSRGLGDMSAFDGGAISLMLAALVVMFILATVAVAVLRRPNYGPVRWLYIAYAAPTALVLWGYSIYAYARFSLNMDALGYGGKGDVGLAPVNIVNLVIYTALVSLAAEFAPRYLRNLRFRPVLVPAAGAAAMAAGTTPTVAVPGAVPAVPGAVPVAGSAPVVTGSMPAVAPSAATGSVPVTNPAAVAMPTANVASDQQLPLTGSAGVASGATAYSAPGVASAPASGQMNPYTTTYPRAPRKPLSKKAKVSLAAVLAVVLVVIIGVVGVNVINSGRTAEETVRNYAQLIADGKYDEANKVVDPGVATNMRMLLTDKAHDGVKNAVKVESVTQKDTGEKSKLSYVEVVLRINGERSSYYVSVKQGDNEYGVLKTWKIMSPLLTSAINFPARGEVKGYKVGSVDLTVPAPQDGAAPMFFPMYPGVYNVEVQGSNPGYVKTSLNKKQIVVATDGRSGDGKYLSESQSGLEVKVEPTDKLKSWALDQVRDKVKSCASTSGTNMDSDCPFEVRSRDLDVLEVKSLPTSLDTFEYSDYDHRIRVQGTGTITYKYKDSSYVKWDRQDVDYEVTGYISFDEKGQPQIKWGYY</sequence>
<proteinExistence type="predicted"/>
<feature type="region of interest" description="Disordered" evidence="1">
    <location>
        <begin position="1"/>
        <end position="104"/>
    </location>
</feature>
<feature type="compositionally biased region" description="Pro residues" evidence="1">
    <location>
        <begin position="91"/>
        <end position="104"/>
    </location>
</feature>
<dbReference type="eggNOG" id="COG3087">
    <property type="taxonomic scope" value="Bacteria"/>
</dbReference>
<protein>
    <submittedName>
        <fullName evidence="3">Uncharacterized protein</fullName>
    </submittedName>
</protein>
<feature type="transmembrane region" description="Helical" evidence="2">
    <location>
        <begin position="279"/>
        <end position="299"/>
    </location>
</feature>
<name>G9PH41_9ACTO</name>
<dbReference type="PANTHER" id="PTHR13361">
    <property type="entry name" value="WW DOMAIN-BINDING PROTEIN 11"/>
    <property type="match status" value="1"/>
</dbReference>
<dbReference type="PATRIC" id="fig|435830.3.peg.1508"/>
<feature type="transmembrane region" description="Helical" evidence="2">
    <location>
        <begin position="385"/>
        <end position="408"/>
    </location>
</feature>
<keyword evidence="2" id="KW-1133">Transmembrane helix</keyword>
<feature type="transmembrane region" description="Helical" evidence="2">
    <location>
        <begin position="502"/>
        <end position="523"/>
    </location>
</feature>
<feature type="transmembrane region" description="Helical" evidence="2">
    <location>
        <begin position="662"/>
        <end position="684"/>
    </location>
</feature>
<organism evidence="3 4">
    <name type="scientific">Actinomyces graevenitzii C83</name>
    <dbReference type="NCBI Taxonomy" id="435830"/>
    <lineage>
        <taxon>Bacteria</taxon>
        <taxon>Bacillati</taxon>
        <taxon>Actinomycetota</taxon>
        <taxon>Actinomycetes</taxon>
        <taxon>Actinomycetales</taxon>
        <taxon>Actinomycetaceae</taxon>
        <taxon>Actinomyces</taxon>
    </lineage>
</organism>
<feature type="transmembrane region" description="Helical" evidence="2">
    <location>
        <begin position="428"/>
        <end position="450"/>
    </location>
</feature>
<accession>G9PH41</accession>
<dbReference type="STRING" id="435830.HMPREF0045_01565"/>
<keyword evidence="2" id="KW-0472">Membrane</keyword>
<evidence type="ECO:0000256" key="1">
    <source>
        <dbReference type="SAM" id="MobiDB-lite"/>
    </source>
</evidence>